<reference evidence="2" key="2">
    <citation type="submission" date="2019-10" db="EMBL/GenBank/DDBJ databases">
        <title>A de novo genome assembly of a pear dwarfing rootstock.</title>
        <authorList>
            <person name="Wang F."/>
            <person name="Wang J."/>
            <person name="Li S."/>
            <person name="Zhang Y."/>
            <person name="Fang M."/>
            <person name="Ma L."/>
            <person name="Zhao Y."/>
            <person name="Jiang S."/>
        </authorList>
    </citation>
    <scope>NUCLEOTIDE SEQUENCE [LARGE SCALE GENOMIC DNA]</scope>
</reference>
<evidence type="ECO:0008006" key="3">
    <source>
        <dbReference type="Google" id="ProtNLM"/>
    </source>
</evidence>
<proteinExistence type="predicted"/>
<name>A0A5N5G6Y3_9ROSA</name>
<reference evidence="1 2" key="1">
    <citation type="submission" date="2019-09" db="EMBL/GenBank/DDBJ databases">
        <authorList>
            <person name="Ou C."/>
        </authorList>
    </citation>
    <scope>NUCLEOTIDE SEQUENCE [LARGE SCALE GENOMIC DNA]</scope>
    <source>
        <strain evidence="1">S2</strain>
        <tissue evidence="1">Leaf</tissue>
    </source>
</reference>
<reference evidence="1 2" key="3">
    <citation type="submission" date="2019-11" db="EMBL/GenBank/DDBJ databases">
        <title>A de novo genome assembly of a pear dwarfing rootstock.</title>
        <authorList>
            <person name="Wang F."/>
            <person name="Wang J."/>
            <person name="Li S."/>
            <person name="Zhang Y."/>
            <person name="Fang M."/>
            <person name="Ma L."/>
            <person name="Zhao Y."/>
            <person name="Jiang S."/>
        </authorList>
    </citation>
    <scope>NUCLEOTIDE SEQUENCE [LARGE SCALE GENOMIC DNA]</scope>
    <source>
        <strain evidence="1">S2</strain>
        <tissue evidence="1">Leaf</tissue>
    </source>
</reference>
<keyword evidence="2" id="KW-1185">Reference proteome</keyword>
<gene>
    <name evidence="1" type="ORF">D8674_006071</name>
</gene>
<dbReference type="Proteomes" id="UP000327157">
    <property type="component" value="Chromosome 11"/>
</dbReference>
<comment type="caution">
    <text evidence="1">The sequence shown here is derived from an EMBL/GenBank/DDBJ whole genome shotgun (WGS) entry which is preliminary data.</text>
</comment>
<evidence type="ECO:0000313" key="1">
    <source>
        <dbReference type="EMBL" id="KAB2606354.1"/>
    </source>
</evidence>
<dbReference type="AlphaFoldDB" id="A0A5N5G6Y3"/>
<accession>A0A5N5G6Y3</accession>
<evidence type="ECO:0000313" key="2">
    <source>
        <dbReference type="Proteomes" id="UP000327157"/>
    </source>
</evidence>
<sequence length="84" mass="9783">MDGGVLGWWFMTCWEECWEEAIVHAVRELLLLRQLTLQFVPRSANQVAHRISKFSLLISGFSLWEGSGLPWLMEWISGEYIIVD</sequence>
<dbReference type="EMBL" id="SMOL01000559">
    <property type="protein sequence ID" value="KAB2606354.1"/>
    <property type="molecule type" value="Genomic_DNA"/>
</dbReference>
<organism evidence="1 2">
    <name type="scientific">Pyrus ussuriensis x Pyrus communis</name>
    <dbReference type="NCBI Taxonomy" id="2448454"/>
    <lineage>
        <taxon>Eukaryota</taxon>
        <taxon>Viridiplantae</taxon>
        <taxon>Streptophyta</taxon>
        <taxon>Embryophyta</taxon>
        <taxon>Tracheophyta</taxon>
        <taxon>Spermatophyta</taxon>
        <taxon>Magnoliopsida</taxon>
        <taxon>eudicotyledons</taxon>
        <taxon>Gunneridae</taxon>
        <taxon>Pentapetalae</taxon>
        <taxon>rosids</taxon>
        <taxon>fabids</taxon>
        <taxon>Rosales</taxon>
        <taxon>Rosaceae</taxon>
        <taxon>Amygdaloideae</taxon>
        <taxon>Maleae</taxon>
        <taxon>Pyrus</taxon>
    </lineage>
</organism>
<protein>
    <recommendedName>
        <fullName evidence="3">RNase H type-1 domain-containing protein</fullName>
    </recommendedName>
</protein>